<dbReference type="CDD" id="cd01837">
    <property type="entry name" value="SGNH_plant_lipase_like"/>
    <property type="match status" value="1"/>
</dbReference>
<dbReference type="PANTHER" id="PTHR45642">
    <property type="entry name" value="GDSL ESTERASE/LIPASE EXL3"/>
    <property type="match status" value="1"/>
</dbReference>
<dbReference type="InterPro" id="IPR036514">
    <property type="entry name" value="SGNH_hydro_sf"/>
</dbReference>
<dbReference type="AlphaFoldDB" id="A0A438K6S4"/>
<organism evidence="2 3">
    <name type="scientific">Vitis vinifera</name>
    <name type="common">Grape</name>
    <dbReference type="NCBI Taxonomy" id="29760"/>
    <lineage>
        <taxon>Eukaryota</taxon>
        <taxon>Viridiplantae</taxon>
        <taxon>Streptophyta</taxon>
        <taxon>Embryophyta</taxon>
        <taxon>Tracheophyta</taxon>
        <taxon>Spermatophyta</taxon>
        <taxon>Magnoliopsida</taxon>
        <taxon>eudicotyledons</taxon>
        <taxon>Gunneridae</taxon>
        <taxon>Pentapetalae</taxon>
        <taxon>rosids</taxon>
        <taxon>Vitales</taxon>
        <taxon>Vitaceae</taxon>
        <taxon>Viteae</taxon>
        <taxon>Vitis</taxon>
    </lineage>
</organism>
<comment type="similarity">
    <text evidence="1">Belongs to the 'GDSL' lipolytic enzyme family.</text>
</comment>
<reference evidence="2 3" key="1">
    <citation type="journal article" date="2018" name="PLoS Genet.">
        <title>Population sequencing reveals clonal diversity and ancestral inbreeding in the grapevine cultivar Chardonnay.</title>
        <authorList>
            <person name="Roach M.J."/>
            <person name="Johnson D.L."/>
            <person name="Bohlmann J."/>
            <person name="van Vuuren H.J."/>
            <person name="Jones S.J."/>
            <person name="Pretorius I.S."/>
            <person name="Schmidt S.A."/>
            <person name="Borneman A.R."/>
        </authorList>
    </citation>
    <scope>NUCLEOTIDE SEQUENCE [LARGE SCALE GENOMIC DNA]</scope>
    <source>
        <strain evidence="3">cv. Chardonnay</strain>
        <tissue evidence="2">Leaf</tissue>
    </source>
</reference>
<dbReference type="EMBL" id="QGNW01000014">
    <property type="protein sequence ID" value="RVX16908.1"/>
    <property type="molecule type" value="Genomic_DNA"/>
</dbReference>
<dbReference type="InterPro" id="IPR050592">
    <property type="entry name" value="GDSL_lipolytic_enzyme"/>
</dbReference>
<comment type="caution">
    <text evidence="2">The sequence shown here is derived from an EMBL/GenBank/DDBJ whole genome shotgun (WGS) entry which is preliminary data.</text>
</comment>
<dbReference type="GO" id="GO:0016788">
    <property type="term" value="F:hydrolase activity, acting on ester bonds"/>
    <property type="evidence" value="ECO:0007669"/>
    <property type="project" value="InterPro"/>
</dbReference>
<dbReference type="Pfam" id="PF00657">
    <property type="entry name" value="Lipase_GDSL"/>
    <property type="match status" value="1"/>
</dbReference>
<evidence type="ECO:0000256" key="1">
    <source>
        <dbReference type="ARBA" id="ARBA00008668"/>
    </source>
</evidence>
<evidence type="ECO:0000313" key="2">
    <source>
        <dbReference type="EMBL" id="RVX16908.1"/>
    </source>
</evidence>
<name>A0A438K6S4_VITVI</name>
<dbReference type="InterPro" id="IPR001087">
    <property type="entry name" value="GDSL"/>
</dbReference>
<dbReference type="Gene3D" id="3.40.50.1110">
    <property type="entry name" value="SGNH hydrolase"/>
    <property type="match status" value="1"/>
</dbReference>
<dbReference type="SUPFAM" id="SSF52266">
    <property type="entry name" value="SGNH hydrolase"/>
    <property type="match status" value="1"/>
</dbReference>
<dbReference type="FunFam" id="3.40.50.1110:FF:000003">
    <property type="entry name" value="GDSL esterase/lipase APG"/>
    <property type="match status" value="1"/>
</dbReference>
<dbReference type="InterPro" id="IPR035669">
    <property type="entry name" value="SGNH_plant_lipase-like"/>
</dbReference>
<accession>A0A438K6S4</accession>
<dbReference type="PANTHER" id="PTHR45642:SF35">
    <property type="entry name" value="GDSL ESTERASE_LIPASE APG"/>
    <property type="match status" value="1"/>
</dbReference>
<proteinExistence type="inferred from homology"/>
<dbReference type="Proteomes" id="UP000288805">
    <property type="component" value="Unassembled WGS sequence"/>
</dbReference>
<sequence>MHAKKPPRFKMGLLFPILLILIGFNKIRLMYQAIFASLSKPIMAYIASAKPFTKIKMAISISPKVPIMQSNGSGKRCPQIKVAPKPEPVANHASTWNKNSNRLLGTRTCHHVTTDLQNLSLHTDYEGPDDIILGPGTARHLLTENGYLGWCSSIGLALALQFATMADAQGTTSIVPAMILFGDSAVDSGNNNYFPTAFKANYLPYGKDFISHQPTGRFCNGKLATDITADILGFKTYPPAYLSPQATGKNLLVGANFGSAAAGYDDNTAIINHAIPLSQQLEYYKEYRVKLAKVAGSKRAAAILKGALYLVGFGTADFLQNYYVNPSLKKLYTPDQYSAYLATIFSSFIKDLYGLGARKIGVVPLPPLGCFPETITMFRYRKHGCIARINKNAQGFNNKINTTAISLQKKLPALKIVVFDIFMPLHDVFTSPSDYGFAEARKGCCQTRKTGTVPILCDPKSPGTCRNASQYVFWDDVHLSQATNQMLAESMLLQGISLI</sequence>
<protein>
    <submittedName>
        <fullName evidence="2">GDSL esterase/lipase APG</fullName>
    </submittedName>
</protein>
<gene>
    <name evidence="2" type="primary">APG_3</name>
    <name evidence="2" type="ORF">CK203_003013</name>
</gene>
<evidence type="ECO:0000313" key="3">
    <source>
        <dbReference type="Proteomes" id="UP000288805"/>
    </source>
</evidence>